<dbReference type="CDD" id="cd06261">
    <property type="entry name" value="TM_PBP2"/>
    <property type="match status" value="1"/>
</dbReference>
<dbReference type="Gene3D" id="1.10.3720.10">
    <property type="entry name" value="MetI-like"/>
    <property type="match status" value="1"/>
</dbReference>
<dbReference type="EMBL" id="JAAMOZ010000001">
    <property type="protein sequence ID" value="NIH57208.1"/>
    <property type="molecule type" value="Genomic_DNA"/>
</dbReference>
<feature type="transmembrane region" description="Helical" evidence="7">
    <location>
        <begin position="291"/>
        <end position="314"/>
    </location>
</feature>
<name>A0ABX0SFN0_9ACTN</name>
<keyword evidence="2 7" id="KW-0813">Transport</keyword>
<evidence type="ECO:0000256" key="4">
    <source>
        <dbReference type="ARBA" id="ARBA00022692"/>
    </source>
</evidence>
<dbReference type="Pfam" id="PF00528">
    <property type="entry name" value="BPD_transp_1"/>
    <property type="match status" value="1"/>
</dbReference>
<feature type="transmembrane region" description="Helical" evidence="7">
    <location>
        <begin position="135"/>
        <end position="157"/>
    </location>
</feature>
<evidence type="ECO:0000256" key="3">
    <source>
        <dbReference type="ARBA" id="ARBA00022475"/>
    </source>
</evidence>
<comment type="subcellular location">
    <subcellularLocation>
        <location evidence="1 7">Cell membrane</location>
        <topology evidence="1 7">Multi-pass membrane protein</topology>
    </subcellularLocation>
</comment>
<accession>A0ABX0SFN0</accession>
<keyword evidence="3" id="KW-1003">Cell membrane</keyword>
<feature type="transmembrane region" description="Helical" evidence="7">
    <location>
        <begin position="164"/>
        <end position="184"/>
    </location>
</feature>
<dbReference type="SUPFAM" id="SSF161098">
    <property type="entry name" value="MetI-like"/>
    <property type="match status" value="1"/>
</dbReference>
<evidence type="ECO:0000256" key="2">
    <source>
        <dbReference type="ARBA" id="ARBA00022448"/>
    </source>
</evidence>
<keyword evidence="5 7" id="KW-1133">Transmembrane helix</keyword>
<evidence type="ECO:0000256" key="1">
    <source>
        <dbReference type="ARBA" id="ARBA00004651"/>
    </source>
</evidence>
<feature type="transmembrane region" description="Helical" evidence="7">
    <location>
        <begin position="63"/>
        <end position="84"/>
    </location>
</feature>
<keyword evidence="4 7" id="KW-0812">Transmembrane</keyword>
<comment type="similarity">
    <text evidence="7">Belongs to the binding-protein-dependent transport system permease family.</text>
</comment>
<dbReference type="RefSeq" id="WP_167166721.1">
    <property type="nucleotide sequence ID" value="NZ_BAAAOO010000008.1"/>
</dbReference>
<evidence type="ECO:0000256" key="5">
    <source>
        <dbReference type="ARBA" id="ARBA00022989"/>
    </source>
</evidence>
<feature type="region of interest" description="Disordered" evidence="8">
    <location>
        <begin position="1"/>
        <end position="36"/>
    </location>
</feature>
<feature type="compositionally biased region" description="Polar residues" evidence="8">
    <location>
        <begin position="1"/>
        <end position="17"/>
    </location>
</feature>
<evidence type="ECO:0000313" key="10">
    <source>
        <dbReference type="EMBL" id="NIH57208.1"/>
    </source>
</evidence>
<evidence type="ECO:0000259" key="9">
    <source>
        <dbReference type="PROSITE" id="PS50928"/>
    </source>
</evidence>
<evidence type="ECO:0000256" key="8">
    <source>
        <dbReference type="SAM" id="MobiDB-lite"/>
    </source>
</evidence>
<keyword evidence="6 7" id="KW-0472">Membrane</keyword>
<evidence type="ECO:0000313" key="11">
    <source>
        <dbReference type="Proteomes" id="UP000749311"/>
    </source>
</evidence>
<sequence length="326" mass="33813">MTTLTDSRAPSAAQTPQLLDAAPATGTPPRDPFDQLEDAAGLSATRVRLIVFREQVRDVGRFLVRRPGFVVALLVVLTVIAAAIKPDWFTGRDPNATAPAELLRPPGPGHLFGTDQLGRDLFARVVHGSSLTIEAALLAVSIAVAAGLLVGVVSGFVGGRLDVVLMRFIDVLLAIPGLLLALAIVTALGFGIVPVAVAVGVGIAPGFARTTRAEVLRVKNLPYIEAVTVGGASRLRVVLRHVLPNSWGPVAALTVLEFGSSVISVASLSFLGFGVAPPAAEWGSLISAGRAYVVTAPWVCLIPGSVVAALVFSLNHIARSVSERVA</sequence>
<dbReference type="InterPro" id="IPR035906">
    <property type="entry name" value="MetI-like_sf"/>
</dbReference>
<dbReference type="Proteomes" id="UP000749311">
    <property type="component" value="Unassembled WGS sequence"/>
</dbReference>
<feature type="domain" description="ABC transmembrane type-1" evidence="9">
    <location>
        <begin position="129"/>
        <end position="318"/>
    </location>
</feature>
<reference evidence="10 11" key="1">
    <citation type="submission" date="2020-02" db="EMBL/GenBank/DDBJ databases">
        <title>Sequencing the genomes of 1000 actinobacteria strains.</title>
        <authorList>
            <person name="Klenk H.-P."/>
        </authorList>
    </citation>
    <scope>NUCLEOTIDE SEQUENCE [LARGE SCALE GENOMIC DNA]</scope>
    <source>
        <strain evidence="10 11">DSM 19609</strain>
    </source>
</reference>
<proteinExistence type="inferred from homology"/>
<organism evidence="10 11">
    <name type="scientific">Brooklawnia cerclae</name>
    <dbReference type="NCBI Taxonomy" id="349934"/>
    <lineage>
        <taxon>Bacteria</taxon>
        <taxon>Bacillati</taxon>
        <taxon>Actinomycetota</taxon>
        <taxon>Actinomycetes</taxon>
        <taxon>Propionibacteriales</taxon>
        <taxon>Propionibacteriaceae</taxon>
        <taxon>Brooklawnia</taxon>
    </lineage>
</organism>
<gene>
    <name evidence="10" type="ORF">FB473_001853</name>
</gene>
<evidence type="ECO:0000256" key="6">
    <source>
        <dbReference type="ARBA" id="ARBA00023136"/>
    </source>
</evidence>
<dbReference type="InterPro" id="IPR050366">
    <property type="entry name" value="BP-dependent_transpt_permease"/>
</dbReference>
<dbReference type="InterPro" id="IPR000515">
    <property type="entry name" value="MetI-like"/>
</dbReference>
<dbReference type="PANTHER" id="PTHR43386:SF25">
    <property type="entry name" value="PEPTIDE ABC TRANSPORTER PERMEASE PROTEIN"/>
    <property type="match status" value="1"/>
</dbReference>
<evidence type="ECO:0000256" key="7">
    <source>
        <dbReference type="RuleBase" id="RU363032"/>
    </source>
</evidence>
<feature type="transmembrane region" description="Helical" evidence="7">
    <location>
        <begin position="250"/>
        <end position="271"/>
    </location>
</feature>
<protein>
    <submittedName>
        <fullName evidence="10">Peptide/nickel transport system permease protein</fullName>
    </submittedName>
</protein>
<keyword evidence="11" id="KW-1185">Reference proteome</keyword>
<dbReference type="PROSITE" id="PS50928">
    <property type="entry name" value="ABC_TM1"/>
    <property type="match status" value="1"/>
</dbReference>
<dbReference type="PANTHER" id="PTHR43386">
    <property type="entry name" value="OLIGOPEPTIDE TRANSPORT SYSTEM PERMEASE PROTEIN APPC"/>
    <property type="match status" value="1"/>
</dbReference>
<comment type="caution">
    <text evidence="10">The sequence shown here is derived from an EMBL/GenBank/DDBJ whole genome shotgun (WGS) entry which is preliminary data.</text>
</comment>
<feature type="transmembrane region" description="Helical" evidence="7">
    <location>
        <begin position="190"/>
        <end position="208"/>
    </location>
</feature>